<sequence length="822" mass="90901">MEETQLFRLIGSAVTVEIPVSHVGGQNIVFWEDVEQVFPGMQHVQNGKVAVNVLRDSDGNRTVMLSNYFITVPSITPHRIKHLPGVVLDVIKSTGPSTEESKFREYVVEKVDKLDDNVIKVLHNQRLMQDRLALIQQKAEAILVQNYELLEYTIPRLFIVLPETSMPWDPAKMFRTKFRLYFIYECGEHTKVPGSTFPNHLHLAKHEGYTVNKPTKFFEKYGPFLMAMLHLIKVGAGIAGHLVPALANLKVVDVIDSTLSAVDSVTKQVIDDVDYSIKYLEENRTQIQKSNGVDTEGGEVALRYLESYFSRVEGLEGVDLRQLGSYLKANSPDNLLGNLYCITTDKGHVKWVCIDHYRQAYNERDQQDFEKAVQVNDGSYDPQLGKVVISLGSKIIAEEFFYALTKARRVDDLDITFNWVCSRSDLEKLENALKESRVSILRLDIRKFRTSFGRKLIAASTQYETLFHIVELPNTKRVHVVLPNELAKLSDFKPKRPSDLHKLSCRLDSDSLALRNSLIGDNGAQALSEALKVNSTLTTLSLYNNSVRDNGAQALSEALKTNSTLTTLDLTFNSIGSDGAQALSEALKTNSTLTTLDLTNNSIGSDGAQALSEALKTNSTLTTLDLYDNSIGSSGTQALFEALKTNSTLTTLNLYGNSIRGNTVQRLLKALRTNLTLAILDLTYNSIESNGAQALFEAPKTNSTLTTLIWWNNTIRDDGVQTLSEALKINSTLTTLDLSFNSIGFNGARALSEALKTNSTLTTLNLRDNSIGDSGAQALSETLKTNSTLTTLDLYNNSIGSNGAQALSEALKANSTCRINGT</sequence>
<accession>A0A9P6MV64</accession>
<dbReference type="PANTHER" id="PTHR24107:SF2">
    <property type="entry name" value="NLR FAMILY CARD DOMAIN CONTAINING 3"/>
    <property type="match status" value="1"/>
</dbReference>
<dbReference type="InterPro" id="IPR001611">
    <property type="entry name" value="Leu-rich_rpt"/>
</dbReference>
<keyword evidence="3" id="KW-0206">Cytoskeleton</keyword>
<dbReference type="GO" id="GO:0005856">
    <property type="term" value="C:cytoskeleton"/>
    <property type="evidence" value="ECO:0007669"/>
    <property type="project" value="UniProtKB-SubCell"/>
</dbReference>
<comment type="subcellular location">
    <subcellularLocation>
        <location evidence="1">Cytoplasm</location>
        <location evidence="1">Cytoskeleton</location>
    </subcellularLocation>
</comment>
<dbReference type="SUPFAM" id="SSF52047">
    <property type="entry name" value="RNI-like"/>
    <property type="match status" value="1"/>
</dbReference>
<reference evidence="4" key="1">
    <citation type="journal article" date="2020" name="Fungal Divers.">
        <title>Resolving the Mortierellaceae phylogeny through synthesis of multi-gene phylogenetics and phylogenomics.</title>
        <authorList>
            <person name="Vandepol N."/>
            <person name="Liber J."/>
            <person name="Desiro A."/>
            <person name="Na H."/>
            <person name="Kennedy M."/>
            <person name="Barry K."/>
            <person name="Grigoriev I.V."/>
            <person name="Miller A.N."/>
            <person name="O'Donnell K."/>
            <person name="Stajich J.E."/>
            <person name="Bonito G."/>
        </authorList>
    </citation>
    <scope>NUCLEOTIDE SEQUENCE</scope>
    <source>
        <strain evidence="4">NRRL 2769</strain>
    </source>
</reference>
<dbReference type="PANTHER" id="PTHR24107">
    <property type="entry name" value="YNEIN REGULATORY COMPLEX SUBUNIT 5"/>
    <property type="match status" value="1"/>
</dbReference>
<protein>
    <recommendedName>
        <fullName evidence="6">Leucine rich repeat protein</fullName>
    </recommendedName>
</protein>
<dbReference type="Pfam" id="PF13516">
    <property type="entry name" value="LRR_6"/>
    <property type="match status" value="8"/>
</dbReference>
<dbReference type="InterPro" id="IPR052410">
    <property type="entry name" value="DRC5"/>
</dbReference>
<dbReference type="InterPro" id="IPR032675">
    <property type="entry name" value="LRR_dom_sf"/>
</dbReference>
<dbReference type="SMART" id="SM00368">
    <property type="entry name" value="LRR_RI"/>
    <property type="match status" value="11"/>
</dbReference>
<evidence type="ECO:0000256" key="2">
    <source>
        <dbReference type="ARBA" id="ARBA00022490"/>
    </source>
</evidence>
<dbReference type="AlphaFoldDB" id="A0A9P6MV64"/>
<dbReference type="CDD" id="cd00116">
    <property type="entry name" value="LRR_RI"/>
    <property type="match status" value="1"/>
</dbReference>
<comment type="caution">
    <text evidence="4">The sequence shown here is derived from an EMBL/GenBank/DDBJ whole genome shotgun (WGS) entry which is preliminary data.</text>
</comment>
<organism evidence="4 5">
    <name type="scientific">Entomortierella chlamydospora</name>
    <dbReference type="NCBI Taxonomy" id="101097"/>
    <lineage>
        <taxon>Eukaryota</taxon>
        <taxon>Fungi</taxon>
        <taxon>Fungi incertae sedis</taxon>
        <taxon>Mucoromycota</taxon>
        <taxon>Mortierellomycotina</taxon>
        <taxon>Mortierellomycetes</taxon>
        <taxon>Mortierellales</taxon>
        <taxon>Mortierellaceae</taxon>
        <taxon>Entomortierella</taxon>
    </lineage>
</organism>
<dbReference type="Proteomes" id="UP000703661">
    <property type="component" value="Unassembled WGS sequence"/>
</dbReference>
<gene>
    <name evidence="4" type="ORF">BGZ80_011060</name>
</gene>
<dbReference type="Gene3D" id="3.80.10.10">
    <property type="entry name" value="Ribonuclease Inhibitor"/>
    <property type="match status" value="3"/>
</dbReference>
<evidence type="ECO:0000256" key="1">
    <source>
        <dbReference type="ARBA" id="ARBA00004245"/>
    </source>
</evidence>
<evidence type="ECO:0000256" key="3">
    <source>
        <dbReference type="ARBA" id="ARBA00023212"/>
    </source>
</evidence>
<evidence type="ECO:0000313" key="5">
    <source>
        <dbReference type="Proteomes" id="UP000703661"/>
    </source>
</evidence>
<keyword evidence="5" id="KW-1185">Reference proteome</keyword>
<evidence type="ECO:0008006" key="6">
    <source>
        <dbReference type="Google" id="ProtNLM"/>
    </source>
</evidence>
<proteinExistence type="predicted"/>
<keyword evidence="2" id="KW-0963">Cytoplasm</keyword>
<dbReference type="EMBL" id="JAAAID010000842">
    <property type="protein sequence ID" value="KAG0013469.1"/>
    <property type="molecule type" value="Genomic_DNA"/>
</dbReference>
<evidence type="ECO:0000313" key="4">
    <source>
        <dbReference type="EMBL" id="KAG0013469.1"/>
    </source>
</evidence>
<name>A0A9P6MV64_9FUNG</name>